<dbReference type="GO" id="GO:0016747">
    <property type="term" value="F:acyltransferase activity, transferring groups other than amino-acyl groups"/>
    <property type="evidence" value="ECO:0007669"/>
    <property type="project" value="InterPro"/>
</dbReference>
<gene>
    <name evidence="2" type="ORF">UV20_C0002G0011</name>
</gene>
<dbReference type="Proteomes" id="UP000034837">
    <property type="component" value="Unassembled WGS sequence"/>
</dbReference>
<dbReference type="InterPro" id="IPR000182">
    <property type="entry name" value="GNAT_dom"/>
</dbReference>
<dbReference type="PROSITE" id="PS51186">
    <property type="entry name" value="GNAT"/>
    <property type="match status" value="1"/>
</dbReference>
<proteinExistence type="predicted"/>
<dbReference type="SUPFAM" id="SSF55729">
    <property type="entry name" value="Acyl-CoA N-acyltransferases (Nat)"/>
    <property type="match status" value="1"/>
</dbReference>
<dbReference type="Pfam" id="PF00583">
    <property type="entry name" value="Acetyltransf_1"/>
    <property type="match status" value="1"/>
</dbReference>
<comment type="caution">
    <text evidence="2">The sequence shown here is derived from an EMBL/GenBank/DDBJ whole genome shotgun (WGS) entry which is preliminary data.</text>
</comment>
<feature type="domain" description="N-acetyltransferase" evidence="1">
    <location>
        <begin position="17"/>
        <end position="160"/>
    </location>
</feature>
<evidence type="ECO:0000313" key="2">
    <source>
        <dbReference type="EMBL" id="KKS57222.1"/>
    </source>
</evidence>
<dbReference type="InterPro" id="IPR016181">
    <property type="entry name" value="Acyl_CoA_acyltransferase"/>
</dbReference>
<evidence type="ECO:0000313" key="3">
    <source>
        <dbReference type="Proteomes" id="UP000034837"/>
    </source>
</evidence>
<sequence>MKILTGSEITEVPYWARKLAELTRIAWTGQDGKCYFPYLPLTKPDLWQTEILADWQKGNLFSWVMEDEGKILAHAALVKKGDVYECGRWLSLPNAPKGTMTRLVGAAIDFARQRNWNFWVECTQAHTSSQRICEIHGLRFAGIGILKKVGEIWWDIIYFDSGDPAQAFQPQPGILADPLGREIKMQEIYAERLEQITSLIRNSPGDQIPPLYFHILPHLESTLREIIRLNV</sequence>
<dbReference type="EMBL" id="LCDO01000002">
    <property type="protein sequence ID" value="KKS57222.1"/>
    <property type="molecule type" value="Genomic_DNA"/>
</dbReference>
<evidence type="ECO:0000259" key="1">
    <source>
        <dbReference type="PROSITE" id="PS51186"/>
    </source>
</evidence>
<accession>A0A0G1A845</accession>
<reference evidence="2 3" key="1">
    <citation type="journal article" date="2015" name="Nature">
        <title>rRNA introns, odd ribosomes, and small enigmatic genomes across a large radiation of phyla.</title>
        <authorList>
            <person name="Brown C.T."/>
            <person name="Hug L.A."/>
            <person name="Thomas B.C."/>
            <person name="Sharon I."/>
            <person name="Castelle C.J."/>
            <person name="Singh A."/>
            <person name="Wilkins M.J."/>
            <person name="Williams K.H."/>
            <person name="Banfield J.F."/>
        </authorList>
    </citation>
    <scope>NUCLEOTIDE SEQUENCE [LARGE SCALE GENOMIC DNA]</scope>
</reference>
<organism evidence="2 3">
    <name type="scientific">Candidatus Magasanikbacteria bacterium GW2011_GWA2_42_32</name>
    <dbReference type="NCBI Taxonomy" id="1619039"/>
    <lineage>
        <taxon>Bacteria</taxon>
        <taxon>Candidatus Magasanikiibacteriota</taxon>
    </lineage>
</organism>
<dbReference type="AlphaFoldDB" id="A0A0G1A845"/>
<protein>
    <recommendedName>
        <fullName evidence="1">N-acetyltransferase domain-containing protein</fullName>
    </recommendedName>
</protein>
<dbReference type="Gene3D" id="3.40.630.30">
    <property type="match status" value="1"/>
</dbReference>
<name>A0A0G1A845_9BACT</name>